<evidence type="ECO:0000313" key="9">
    <source>
        <dbReference type="EMBL" id="MFD2830804.1"/>
    </source>
</evidence>
<dbReference type="CDD" id="cd06550">
    <property type="entry name" value="TM_ABC_iron-siderophores_like"/>
    <property type="match status" value="1"/>
</dbReference>
<evidence type="ECO:0000256" key="5">
    <source>
        <dbReference type="ARBA" id="ARBA00022692"/>
    </source>
</evidence>
<organism evidence="9 10">
    <name type="scientific">Corticicoccus populi</name>
    <dbReference type="NCBI Taxonomy" id="1812821"/>
    <lineage>
        <taxon>Bacteria</taxon>
        <taxon>Bacillati</taxon>
        <taxon>Bacillota</taxon>
        <taxon>Bacilli</taxon>
        <taxon>Bacillales</taxon>
        <taxon>Staphylococcaceae</taxon>
        <taxon>Corticicoccus</taxon>
    </lineage>
</organism>
<dbReference type="SUPFAM" id="SSF81345">
    <property type="entry name" value="ABC transporter involved in vitamin B12 uptake, BtuC"/>
    <property type="match status" value="1"/>
</dbReference>
<keyword evidence="3" id="KW-0813">Transport</keyword>
<dbReference type="PANTHER" id="PTHR30472">
    <property type="entry name" value="FERRIC ENTEROBACTIN TRANSPORT SYSTEM PERMEASE PROTEIN"/>
    <property type="match status" value="1"/>
</dbReference>
<dbReference type="Pfam" id="PF01032">
    <property type="entry name" value="FecCD"/>
    <property type="match status" value="1"/>
</dbReference>
<dbReference type="EMBL" id="JBHUOQ010000004">
    <property type="protein sequence ID" value="MFD2830804.1"/>
    <property type="molecule type" value="Genomic_DNA"/>
</dbReference>
<dbReference type="Gene3D" id="1.10.3470.10">
    <property type="entry name" value="ABC transporter involved in vitamin B12 uptake, BtuC"/>
    <property type="match status" value="1"/>
</dbReference>
<dbReference type="RefSeq" id="WP_377774186.1">
    <property type="nucleotide sequence ID" value="NZ_JBHUOQ010000004.1"/>
</dbReference>
<comment type="similarity">
    <text evidence="2">Belongs to the binding-protein-dependent transport system permease family. FecCD subfamily.</text>
</comment>
<evidence type="ECO:0000256" key="2">
    <source>
        <dbReference type="ARBA" id="ARBA00007935"/>
    </source>
</evidence>
<evidence type="ECO:0000256" key="1">
    <source>
        <dbReference type="ARBA" id="ARBA00004651"/>
    </source>
</evidence>
<gene>
    <name evidence="9" type="ORF">ACFSX4_10065</name>
</gene>
<feature type="transmembrane region" description="Helical" evidence="8">
    <location>
        <begin position="123"/>
        <end position="146"/>
    </location>
</feature>
<feature type="transmembrane region" description="Helical" evidence="8">
    <location>
        <begin position="283"/>
        <end position="304"/>
    </location>
</feature>
<evidence type="ECO:0000256" key="7">
    <source>
        <dbReference type="ARBA" id="ARBA00023136"/>
    </source>
</evidence>
<evidence type="ECO:0000256" key="6">
    <source>
        <dbReference type="ARBA" id="ARBA00022989"/>
    </source>
</evidence>
<feature type="transmembrane region" description="Helical" evidence="8">
    <location>
        <begin position="69"/>
        <end position="88"/>
    </location>
</feature>
<name>A0ABW5WZ89_9STAP</name>
<dbReference type="Proteomes" id="UP001597519">
    <property type="component" value="Unassembled WGS sequence"/>
</dbReference>
<evidence type="ECO:0000256" key="3">
    <source>
        <dbReference type="ARBA" id="ARBA00022448"/>
    </source>
</evidence>
<accession>A0ABW5WZ89</accession>
<keyword evidence="4" id="KW-1003">Cell membrane</keyword>
<comment type="subcellular location">
    <subcellularLocation>
        <location evidence="1">Cell membrane</location>
        <topology evidence="1">Multi-pass membrane protein</topology>
    </subcellularLocation>
</comment>
<feature type="transmembrane region" description="Helical" evidence="8">
    <location>
        <begin position="238"/>
        <end position="271"/>
    </location>
</feature>
<dbReference type="InterPro" id="IPR000522">
    <property type="entry name" value="ABC_transptr_permease_BtuC"/>
</dbReference>
<feature type="transmembrane region" description="Helical" evidence="8">
    <location>
        <begin position="310"/>
        <end position="329"/>
    </location>
</feature>
<proteinExistence type="inferred from homology"/>
<keyword evidence="5 8" id="KW-0812">Transmembrane</keyword>
<evidence type="ECO:0000256" key="8">
    <source>
        <dbReference type="SAM" id="Phobius"/>
    </source>
</evidence>
<comment type="caution">
    <text evidence="9">The sequence shown here is derived from an EMBL/GenBank/DDBJ whole genome shotgun (WGS) entry which is preliminary data.</text>
</comment>
<evidence type="ECO:0000313" key="10">
    <source>
        <dbReference type="Proteomes" id="UP001597519"/>
    </source>
</evidence>
<keyword evidence="6 8" id="KW-1133">Transmembrane helix</keyword>
<sequence length="338" mass="37171">MLKKITGGVGRDSHAPPYNHNKIWTKSFIAAVIGVMILAIISLFVGVYDIRGQEDGWDMFFITRVPRTAALLLTGAAMAMAGLVMQLITQNKFVEPTTTGTMEWAGLGLLFVYLMFPSPTLMLRMLGAIVFSFVGTMVFFLFLRRVKLRSSLIVPIIGLMLGAVISAFSTFVGLFFNMSQNIQNWFIGSFAPIQAGRYEYLWIIIIITILIFMLASRLTIAGLGEDIAKSLGLNYNTIVLIATMLIAVAVGIVAAVVGNLPFLGLIVPNIISMFRGDDLKSNLPWVCVLGMGIITVCDIISRTIIMPFEISVSVILGTVGAVVFIIILLRQRRPRRLR</sequence>
<feature type="transmembrane region" description="Helical" evidence="8">
    <location>
        <begin position="198"/>
        <end position="218"/>
    </location>
</feature>
<dbReference type="PANTHER" id="PTHR30472:SF27">
    <property type="entry name" value="PETROBACTIN IMPORT SYSTEM PERMEASE PROTEIN YCLN"/>
    <property type="match status" value="1"/>
</dbReference>
<feature type="transmembrane region" description="Helical" evidence="8">
    <location>
        <begin position="28"/>
        <end position="48"/>
    </location>
</feature>
<keyword evidence="7 8" id="KW-0472">Membrane</keyword>
<evidence type="ECO:0000256" key="4">
    <source>
        <dbReference type="ARBA" id="ARBA00022475"/>
    </source>
</evidence>
<feature type="transmembrane region" description="Helical" evidence="8">
    <location>
        <begin position="152"/>
        <end position="177"/>
    </location>
</feature>
<feature type="transmembrane region" description="Helical" evidence="8">
    <location>
        <begin position="100"/>
        <end position="116"/>
    </location>
</feature>
<reference evidence="10" key="1">
    <citation type="journal article" date="2019" name="Int. J. Syst. Evol. Microbiol.">
        <title>The Global Catalogue of Microorganisms (GCM) 10K type strain sequencing project: providing services to taxonomists for standard genome sequencing and annotation.</title>
        <authorList>
            <consortium name="The Broad Institute Genomics Platform"/>
            <consortium name="The Broad Institute Genome Sequencing Center for Infectious Disease"/>
            <person name="Wu L."/>
            <person name="Ma J."/>
        </authorList>
    </citation>
    <scope>NUCLEOTIDE SEQUENCE [LARGE SCALE GENOMIC DNA]</scope>
    <source>
        <strain evidence="10">KCTC 33575</strain>
    </source>
</reference>
<keyword evidence="10" id="KW-1185">Reference proteome</keyword>
<protein>
    <submittedName>
        <fullName evidence="9">ABC transporter permease</fullName>
    </submittedName>
</protein>
<dbReference type="InterPro" id="IPR037294">
    <property type="entry name" value="ABC_BtuC-like"/>
</dbReference>